<feature type="domain" description="OmpR/PhoB-type" evidence="9">
    <location>
        <begin position="129"/>
        <end position="226"/>
    </location>
</feature>
<organism evidence="10 11">
    <name type="scientific">Arcobacter aquimarinus</name>
    <dbReference type="NCBI Taxonomy" id="1315211"/>
    <lineage>
        <taxon>Bacteria</taxon>
        <taxon>Pseudomonadati</taxon>
        <taxon>Campylobacterota</taxon>
        <taxon>Epsilonproteobacteria</taxon>
        <taxon>Campylobacterales</taxon>
        <taxon>Arcobacteraceae</taxon>
        <taxon>Arcobacter</taxon>
    </lineage>
</organism>
<proteinExistence type="predicted"/>
<dbReference type="GO" id="GO:0006355">
    <property type="term" value="P:regulation of DNA-templated transcription"/>
    <property type="evidence" value="ECO:0007669"/>
    <property type="project" value="InterPro"/>
</dbReference>
<sequence>MNKLSILKNKKVLYVEDDPIVRDSISKVLSVFFNNIIVLQDGQEAMNLIEKNFDIIILDLNLPKYNGIEIAKAFRAKSQESLIFMISNYQEIQNLRDAMKVGAIDFLSKPISFDELKTVLEECANRLSKDIIHHIDNNLIYNSQLKTIFKNNNEEIKLTKNEIIFLELVISNKNQVLTYDVITNELFNSQNSSVNLPSIKNMVLRLRKKLNTNLVESIFGIGYRVL</sequence>
<dbReference type="Pfam" id="PF00072">
    <property type="entry name" value="Response_reg"/>
    <property type="match status" value="1"/>
</dbReference>
<dbReference type="PROSITE" id="PS51755">
    <property type="entry name" value="OMPR_PHOB"/>
    <property type="match status" value="1"/>
</dbReference>
<evidence type="ECO:0000256" key="7">
    <source>
        <dbReference type="PROSITE-ProRule" id="PRU01091"/>
    </source>
</evidence>
<dbReference type="SUPFAM" id="SSF46894">
    <property type="entry name" value="C-terminal effector domain of the bipartite response regulators"/>
    <property type="match status" value="1"/>
</dbReference>
<feature type="domain" description="Response regulatory" evidence="8">
    <location>
        <begin position="11"/>
        <end position="124"/>
    </location>
</feature>
<dbReference type="Gene3D" id="1.10.10.10">
    <property type="entry name" value="Winged helix-like DNA-binding domain superfamily/Winged helix DNA-binding domain"/>
    <property type="match status" value="1"/>
</dbReference>
<dbReference type="CDD" id="cd00383">
    <property type="entry name" value="trans_reg_C"/>
    <property type="match status" value="1"/>
</dbReference>
<gene>
    <name evidence="10" type="ORF">AAQM_0992</name>
</gene>
<evidence type="ECO:0000259" key="8">
    <source>
        <dbReference type="PROSITE" id="PS50110"/>
    </source>
</evidence>
<dbReference type="InterPro" id="IPR011006">
    <property type="entry name" value="CheY-like_superfamily"/>
</dbReference>
<dbReference type="SMART" id="SM00448">
    <property type="entry name" value="REC"/>
    <property type="match status" value="1"/>
</dbReference>
<dbReference type="SMART" id="SM00862">
    <property type="entry name" value="Trans_reg_C"/>
    <property type="match status" value="1"/>
</dbReference>
<dbReference type="PANTHER" id="PTHR48111:SF1">
    <property type="entry name" value="TWO-COMPONENT RESPONSE REGULATOR ORR33"/>
    <property type="match status" value="1"/>
</dbReference>
<dbReference type="GO" id="GO:0000976">
    <property type="term" value="F:transcription cis-regulatory region binding"/>
    <property type="evidence" value="ECO:0007669"/>
    <property type="project" value="TreeGrafter"/>
</dbReference>
<keyword evidence="2" id="KW-0902">Two-component regulatory system</keyword>
<keyword evidence="1 6" id="KW-0597">Phosphoprotein</keyword>
<dbReference type="RefSeq" id="WP_129094790.1">
    <property type="nucleotide sequence ID" value="NZ_CBCSAE010000002.1"/>
</dbReference>
<dbReference type="PANTHER" id="PTHR48111">
    <property type="entry name" value="REGULATOR OF RPOS"/>
    <property type="match status" value="1"/>
</dbReference>
<dbReference type="InterPro" id="IPR039420">
    <property type="entry name" value="WalR-like"/>
</dbReference>
<feature type="modified residue" description="4-aspartylphosphate" evidence="6">
    <location>
        <position position="59"/>
    </location>
</feature>
<evidence type="ECO:0000259" key="9">
    <source>
        <dbReference type="PROSITE" id="PS51755"/>
    </source>
</evidence>
<dbReference type="InterPro" id="IPR001867">
    <property type="entry name" value="OmpR/PhoB-type_DNA-bd"/>
</dbReference>
<feature type="DNA-binding region" description="OmpR/PhoB-type" evidence="7">
    <location>
        <begin position="129"/>
        <end position="226"/>
    </location>
</feature>
<dbReference type="InterPro" id="IPR001789">
    <property type="entry name" value="Sig_transdc_resp-reg_receiver"/>
</dbReference>
<keyword evidence="11" id="KW-1185">Reference proteome</keyword>
<keyword evidence="3" id="KW-0805">Transcription regulation</keyword>
<dbReference type="PROSITE" id="PS50110">
    <property type="entry name" value="RESPONSE_REGULATORY"/>
    <property type="match status" value="1"/>
</dbReference>
<protein>
    <submittedName>
        <fullName evidence="10">Two-component system response regulator</fullName>
    </submittedName>
</protein>
<evidence type="ECO:0000256" key="5">
    <source>
        <dbReference type="ARBA" id="ARBA00023163"/>
    </source>
</evidence>
<dbReference type="GO" id="GO:0005829">
    <property type="term" value="C:cytosol"/>
    <property type="evidence" value="ECO:0007669"/>
    <property type="project" value="TreeGrafter"/>
</dbReference>
<dbReference type="Proteomes" id="UP000502065">
    <property type="component" value="Chromosome"/>
</dbReference>
<dbReference type="AlphaFoldDB" id="A0AAE7E133"/>
<dbReference type="SUPFAM" id="SSF52172">
    <property type="entry name" value="CheY-like"/>
    <property type="match status" value="1"/>
</dbReference>
<dbReference type="GO" id="GO:0000156">
    <property type="term" value="F:phosphorelay response regulator activity"/>
    <property type="evidence" value="ECO:0007669"/>
    <property type="project" value="TreeGrafter"/>
</dbReference>
<accession>A0AAE7E133</accession>
<keyword evidence="4 7" id="KW-0238">DNA-binding</keyword>
<dbReference type="InterPro" id="IPR016032">
    <property type="entry name" value="Sig_transdc_resp-reg_C-effctor"/>
</dbReference>
<evidence type="ECO:0000256" key="1">
    <source>
        <dbReference type="ARBA" id="ARBA00022553"/>
    </source>
</evidence>
<dbReference type="Gene3D" id="3.40.50.2300">
    <property type="match status" value="1"/>
</dbReference>
<evidence type="ECO:0000313" key="10">
    <source>
        <dbReference type="EMBL" id="QKE25749.1"/>
    </source>
</evidence>
<evidence type="ECO:0000313" key="11">
    <source>
        <dbReference type="Proteomes" id="UP000502065"/>
    </source>
</evidence>
<dbReference type="KEGG" id="aaqi:AAQM_0992"/>
<dbReference type="InterPro" id="IPR036388">
    <property type="entry name" value="WH-like_DNA-bd_sf"/>
</dbReference>
<evidence type="ECO:0000256" key="3">
    <source>
        <dbReference type="ARBA" id="ARBA00023015"/>
    </source>
</evidence>
<reference evidence="10 11" key="1">
    <citation type="submission" date="2018-07" db="EMBL/GenBank/DDBJ databases">
        <title>Identification of phenol metabolism pathways in Arcobacter.</title>
        <authorList>
            <person name="Miller W.G."/>
            <person name="Yee E."/>
            <person name="Bono J.L."/>
        </authorList>
    </citation>
    <scope>NUCLEOTIDE SEQUENCE [LARGE SCALE GENOMIC DNA]</scope>
    <source>
        <strain evidence="10 11">W63</strain>
    </source>
</reference>
<dbReference type="GO" id="GO:0032993">
    <property type="term" value="C:protein-DNA complex"/>
    <property type="evidence" value="ECO:0007669"/>
    <property type="project" value="TreeGrafter"/>
</dbReference>
<dbReference type="EMBL" id="CP030944">
    <property type="protein sequence ID" value="QKE25749.1"/>
    <property type="molecule type" value="Genomic_DNA"/>
</dbReference>
<evidence type="ECO:0000256" key="2">
    <source>
        <dbReference type="ARBA" id="ARBA00023012"/>
    </source>
</evidence>
<name>A0AAE7E133_9BACT</name>
<evidence type="ECO:0000256" key="4">
    <source>
        <dbReference type="ARBA" id="ARBA00023125"/>
    </source>
</evidence>
<evidence type="ECO:0000256" key="6">
    <source>
        <dbReference type="PROSITE-ProRule" id="PRU00169"/>
    </source>
</evidence>
<dbReference type="Pfam" id="PF00486">
    <property type="entry name" value="Trans_reg_C"/>
    <property type="match status" value="1"/>
</dbReference>
<keyword evidence="5" id="KW-0804">Transcription</keyword>